<dbReference type="EMBL" id="BAAAHQ010000004">
    <property type="protein sequence ID" value="GAA0916290.1"/>
    <property type="molecule type" value="Genomic_DNA"/>
</dbReference>
<feature type="domain" description="OmpR/PhoB-type" evidence="2">
    <location>
        <begin position="309"/>
        <end position="373"/>
    </location>
</feature>
<reference evidence="3 4" key="1">
    <citation type="journal article" date="2019" name="Int. J. Syst. Evol. Microbiol.">
        <title>The Global Catalogue of Microorganisms (GCM) 10K type strain sequencing project: providing services to taxonomists for standard genome sequencing and annotation.</title>
        <authorList>
            <consortium name="The Broad Institute Genomics Platform"/>
            <consortium name="The Broad Institute Genome Sequencing Center for Infectious Disease"/>
            <person name="Wu L."/>
            <person name="Ma J."/>
        </authorList>
    </citation>
    <scope>NUCLEOTIDE SEQUENCE [LARGE SCALE GENOMIC DNA]</scope>
    <source>
        <strain evidence="3 4">JCM 11136</strain>
    </source>
</reference>
<evidence type="ECO:0000259" key="2">
    <source>
        <dbReference type="SMART" id="SM00862"/>
    </source>
</evidence>
<name>A0ABN1NUA5_9ACTN</name>
<accession>A0ABN1NUA5</accession>
<dbReference type="SMART" id="SM00862">
    <property type="entry name" value="Trans_reg_C"/>
    <property type="match status" value="1"/>
</dbReference>
<evidence type="ECO:0000256" key="1">
    <source>
        <dbReference type="ARBA" id="ARBA00023125"/>
    </source>
</evidence>
<organism evidence="3 4">
    <name type="scientific">Nonomuraea longicatena</name>
    <dbReference type="NCBI Taxonomy" id="83682"/>
    <lineage>
        <taxon>Bacteria</taxon>
        <taxon>Bacillati</taxon>
        <taxon>Actinomycetota</taxon>
        <taxon>Actinomycetes</taxon>
        <taxon>Streptosporangiales</taxon>
        <taxon>Streptosporangiaceae</taxon>
        <taxon>Nonomuraea</taxon>
    </lineage>
</organism>
<keyword evidence="1" id="KW-0238">DNA-binding</keyword>
<protein>
    <submittedName>
        <fullName evidence="3">GAF domain-containing protein</fullName>
    </submittedName>
</protein>
<comment type="caution">
    <text evidence="3">The sequence shown here is derived from an EMBL/GenBank/DDBJ whole genome shotgun (WGS) entry which is preliminary data.</text>
</comment>
<sequence length="477" mass="51736">MSYAHLDAYSRKLRHAYEAMWTADESPEDTPRRLISASWRRSLEAGIDPETRSAPLVYDTSHIDDVRGAHPLRPLLPLLAGTLTTMAESSANIAIITDVHGNILWRDGNRAIMRRADSVGLADGHLWAEGAVGTNGIGTALADRRPVHVYSEEHLMRALHIWSCSAAPIIDPDTGDVLGAIDISGTTPSLHPATVALVGATAKLAESQLTIRMLESDDLLRRRFELLRDHDNVLVTATGRVIAGDPSGDLGDRLNLPQPGEQLTLPDGRAVLLEPFHGGYVLRPAAECGPPALRLAFLGDGAPTAYTGGRELTLSLRHAEILAILALHPHGLTAEQLCYYLYGDAGNPVTIRAEIHRLRAQLGGTVGAKPYRLSSPVEADFVELRSLLAGGDAAAVARAYPGPLLPRSESPEIRRARDELEVQVRARLLRNGGPEDLWIYAQTPNGRDDLQILERLSTTLPTTDPRAITARIRLHSP</sequence>
<dbReference type="InterPro" id="IPR003018">
    <property type="entry name" value="GAF"/>
</dbReference>
<dbReference type="Pfam" id="PF01590">
    <property type="entry name" value="GAF"/>
    <property type="match status" value="1"/>
</dbReference>
<keyword evidence="4" id="KW-1185">Reference proteome</keyword>
<gene>
    <name evidence="3" type="ORF">GCM10009560_11350</name>
</gene>
<evidence type="ECO:0000313" key="4">
    <source>
        <dbReference type="Proteomes" id="UP001501578"/>
    </source>
</evidence>
<dbReference type="Gene3D" id="3.30.450.40">
    <property type="match status" value="1"/>
</dbReference>
<dbReference type="InterPro" id="IPR029016">
    <property type="entry name" value="GAF-like_dom_sf"/>
</dbReference>
<proteinExistence type="predicted"/>
<dbReference type="InterPro" id="IPR001867">
    <property type="entry name" value="OmpR/PhoB-type_DNA-bd"/>
</dbReference>
<evidence type="ECO:0000313" key="3">
    <source>
        <dbReference type="EMBL" id="GAA0916290.1"/>
    </source>
</evidence>
<dbReference type="Proteomes" id="UP001501578">
    <property type="component" value="Unassembled WGS sequence"/>
</dbReference>